<dbReference type="Gramene" id="ERN12568">
    <property type="protein sequence ID" value="ERN12568"/>
    <property type="gene ID" value="AMTR_s00025p00212090"/>
</dbReference>
<dbReference type="InterPro" id="IPR057599">
    <property type="entry name" value="TORTIFOLIA1/TORL1-2_C"/>
</dbReference>
<dbReference type="InterPro" id="IPR057600">
    <property type="entry name" value="TORTIFOLIA1/SINE1-2_N"/>
</dbReference>
<dbReference type="HOGENOM" id="CLU_019435_0_0_1"/>
<keyword evidence="4" id="KW-1185">Reference proteome</keyword>
<proteinExistence type="predicted"/>
<name>W1PWL8_AMBTC</name>
<dbReference type="OMA" id="GYEYVPM"/>
<dbReference type="SMART" id="SM01349">
    <property type="entry name" value="TOG"/>
    <property type="match status" value="1"/>
</dbReference>
<dbReference type="PANTHER" id="PTHR31355">
    <property type="entry name" value="MICROTUBULE-ASSOCIATED PROTEIN TORTIFOLIA1"/>
    <property type="match status" value="1"/>
</dbReference>
<dbReference type="Pfam" id="PF24714">
    <property type="entry name" value="TOR1L1_N"/>
    <property type="match status" value="1"/>
</dbReference>
<dbReference type="GO" id="GO:0005874">
    <property type="term" value="C:microtubule"/>
    <property type="evidence" value="ECO:0007669"/>
    <property type="project" value="InterPro"/>
</dbReference>
<feature type="domain" description="TOG" evidence="2">
    <location>
        <begin position="60"/>
        <end position="307"/>
    </location>
</feature>
<dbReference type="EMBL" id="KI392614">
    <property type="protein sequence ID" value="ERN12568.1"/>
    <property type="molecule type" value="Genomic_DNA"/>
</dbReference>
<dbReference type="InterPro" id="IPR033337">
    <property type="entry name" value="TORTIFOLIA1/SINE1-2"/>
</dbReference>
<dbReference type="Pfam" id="PF24713">
    <property type="entry name" value="TOR1L1_C"/>
    <property type="match status" value="1"/>
</dbReference>
<gene>
    <name evidence="3" type="ORF">AMTR_s00025p00212090</name>
</gene>
<dbReference type="PANTHER" id="PTHR31355:SF22">
    <property type="entry name" value="TORTIFOLIA1-LIKE PROTEIN 2"/>
    <property type="match status" value="1"/>
</dbReference>
<dbReference type="SUPFAM" id="SSF48371">
    <property type="entry name" value="ARM repeat"/>
    <property type="match status" value="1"/>
</dbReference>
<dbReference type="Gene3D" id="1.25.10.10">
    <property type="entry name" value="Leucine-rich Repeat Variant"/>
    <property type="match status" value="2"/>
</dbReference>
<dbReference type="InterPro" id="IPR016024">
    <property type="entry name" value="ARM-type_fold"/>
</dbReference>
<feature type="region of interest" description="Disordered" evidence="1">
    <location>
        <begin position="627"/>
        <end position="679"/>
    </location>
</feature>
<feature type="compositionally biased region" description="Polar residues" evidence="1">
    <location>
        <begin position="627"/>
        <end position="636"/>
    </location>
</feature>
<dbReference type="Proteomes" id="UP000017836">
    <property type="component" value="Unassembled WGS sequence"/>
</dbReference>
<dbReference type="AlphaFoldDB" id="W1PWL8"/>
<dbReference type="InterPro" id="IPR011989">
    <property type="entry name" value="ARM-like"/>
</dbReference>
<evidence type="ECO:0000313" key="3">
    <source>
        <dbReference type="EMBL" id="ERN12568.1"/>
    </source>
</evidence>
<dbReference type="eggNOG" id="ENOG502QYZE">
    <property type="taxonomic scope" value="Eukaryota"/>
</dbReference>
<protein>
    <recommendedName>
        <fullName evidence="2">TOG domain-containing protein</fullName>
    </recommendedName>
</protein>
<sequence>MIQTRGSKLFSVETRIMKSYPKPKAQGKINPHQAAFELKQRVVLSLNRLADRDTYQIGMDELEKTAESLTSEGFGPFLSCIVETDSEQKCTVRKECVRILATLAKFHGGHLGPYLGKMIASIVKRLKDPDSNVRDACIETVGILASTMIHPLGSCDSENVGPLVVFLKPLFEALGEQNRQVQSGAALCLARVIDAAIDPPSMILQRILMRIVKLLKNPHFLAKPAILELIGSIIQAGGASTLQSLSSAMTAIQEALKSSEWTTRKAGSEALARIALGCGLKVTSFKSSCINSLESCRFDKVKPVRDVVMQALQYWRSLPSPCSPTASEVGSSTKENLCEGNSTDFGSVSDSGWKDRNDILLRRAGGPIANGSGTRLVKKRTPLADRKTDQNLHDKSLHEKTNEWHVEIALPKAHSATMAESHNEESESSCITKAITRTVTSSDTIQDIPNNGVADNKPECSSISDLATSDFETKHVMNSLTQVPVGNMDKPVVMSDRLAAKENYPEESQFMQRRRERDSLDSNISELCSQGLNHCCLHGENGLTLVQRHLLEIETKQSHLLDLLQVFMGTSMEQLSLLQSKVLGLERTVDEIAQDLALSKGRSKAHYGNCSNPASYKLWKKSQSLTSSPRVSTYSPRPSADKKIPQSPMLPTHFREQWEEPPSVNSKLRPPVKQGIDHWRDPKTKTIRNSTAKGVQETQIYGNQISGKFDDHGPRKSRQVNKALEQFTSLSENNAKHVVSECRKSSVSTNASLHVMWEHVKEFLHSGDFESAFVEALCCGDDHLLLKLMDRTGPIMERLSQGTAIEILRVLAANLLDCKFLEIIIPWSEQVVDLSAGRELDYLVLSSKDKREFLSALREAAAMHFPELAHRRCIAKLSLKLGQVWGETSYICLALSNCSILVLNYS</sequence>
<evidence type="ECO:0000313" key="4">
    <source>
        <dbReference type="Proteomes" id="UP000017836"/>
    </source>
</evidence>
<dbReference type="GO" id="GO:0008017">
    <property type="term" value="F:microtubule binding"/>
    <property type="evidence" value="ECO:0000318"/>
    <property type="project" value="GO_Central"/>
</dbReference>
<organism evidence="3 4">
    <name type="scientific">Amborella trichopoda</name>
    <dbReference type="NCBI Taxonomy" id="13333"/>
    <lineage>
        <taxon>Eukaryota</taxon>
        <taxon>Viridiplantae</taxon>
        <taxon>Streptophyta</taxon>
        <taxon>Embryophyta</taxon>
        <taxon>Tracheophyta</taxon>
        <taxon>Spermatophyta</taxon>
        <taxon>Magnoliopsida</taxon>
        <taxon>Amborellales</taxon>
        <taxon>Amborellaceae</taxon>
        <taxon>Amborella</taxon>
    </lineage>
</organism>
<dbReference type="InterPro" id="IPR034085">
    <property type="entry name" value="TOG"/>
</dbReference>
<evidence type="ECO:0000256" key="1">
    <source>
        <dbReference type="SAM" id="MobiDB-lite"/>
    </source>
</evidence>
<accession>W1PWL8</accession>
<reference evidence="4" key="1">
    <citation type="journal article" date="2013" name="Science">
        <title>The Amborella genome and the evolution of flowering plants.</title>
        <authorList>
            <consortium name="Amborella Genome Project"/>
        </authorList>
    </citation>
    <scope>NUCLEOTIDE SEQUENCE [LARGE SCALE GENOMIC DNA]</scope>
</reference>
<evidence type="ECO:0000259" key="2">
    <source>
        <dbReference type="SMART" id="SM01349"/>
    </source>
</evidence>